<evidence type="ECO:0000256" key="8">
    <source>
        <dbReference type="ARBA" id="ARBA00023098"/>
    </source>
</evidence>
<comment type="similarity">
    <text evidence="10">Belongs to the LpxB family.</text>
</comment>
<name>A0ABX8B0G0_9BACT</name>
<dbReference type="GO" id="GO:0008915">
    <property type="term" value="F:lipid-A-disaccharide synthase activity"/>
    <property type="evidence" value="ECO:0007669"/>
    <property type="project" value="UniProtKB-EC"/>
</dbReference>
<dbReference type="PANTHER" id="PTHR30372:SF4">
    <property type="entry name" value="LIPID-A-DISACCHARIDE SYNTHASE, MITOCHONDRIAL-RELATED"/>
    <property type="match status" value="1"/>
</dbReference>
<evidence type="ECO:0000256" key="2">
    <source>
        <dbReference type="ARBA" id="ARBA00012687"/>
    </source>
</evidence>
<gene>
    <name evidence="10 11" type="primary">lpxB</name>
    <name evidence="11" type="ORF">J8C05_03180</name>
</gene>
<keyword evidence="7 10" id="KW-0808">Transferase</keyword>
<dbReference type="InterPro" id="IPR003835">
    <property type="entry name" value="Glyco_trans_19"/>
</dbReference>
<evidence type="ECO:0000256" key="7">
    <source>
        <dbReference type="ARBA" id="ARBA00022679"/>
    </source>
</evidence>
<dbReference type="EC" id="2.4.1.182" evidence="2 10"/>
<evidence type="ECO:0000256" key="6">
    <source>
        <dbReference type="ARBA" id="ARBA00022676"/>
    </source>
</evidence>
<evidence type="ECO:0000256" key="5">
    <source>
        <dbReference type="ARBA" id="ARBA00022556"/>
    </source>
</evidence>
<accession>A0ABX8B0G0</accession>
<keyword evidence="4 10" id="KW-0444">Lipid biosynthesis</keyword>
<evidence type="ECO:0000256" key="10">
    <source>
        <dbReference type="HAMAP-Rule" id="MF_00392"/>
    </source>
</evidence>
<dbReference type="EMBL" id="CP072642">
    <property type="protein sequence ID" value="QUV94464.1"/>
    <property type="molecule type" value="Genomic_DNA"/>
</dbReference>
<evidence type="ECO:0000256" key="9">
    <source>
        <dbReference type="ARBA" id="ARBA00048975"/>
    </source>
</evidence>
<evidence type="ECO:0000313" key="12">
    <source>
        <dbReference type="Proteomes" id="UP000677668"/>
    </source>
</evidence>
<sequence>MTHNVLIVAGEASGDAHAAELIHQMHLLAGQNGVAPPRFHGMGGERLAASGVAPLIRMEAVSVIGIVEVVRHLPTIWRTFRELVAGLDRDRPDAAILVDFPDFNLRLARQLRRRQIPVIWYISPQVWAWRSGRVSQLKRLVTDMLVLFPFEVDFYARHGMDVTFVGHPLLDRVPRFSPDEKRFLRERFGLGTDSRVIALLPGSRRSELRHYLTPMLDAAEKLARHDASLRFVIPRAPSLAEDDFTPWLRPARLPVKLIPDAFYETLAVAEAAVVASGTATLETALVGIPMVIVGKVAPLTAMYLRRFAPLPYVGLVNYVMGEVAVPELLQEHVTGENIARRLHDLLHQTAERERLQAVYAAIRARLGETGASARAAQAVWQRLTALPHRAALPFQAQPQPDAHAP</sequence>
<dbReference type="Proteomes" id="UP000677668">
    <property type="component" value="Chromosome 1"/>
</dbReference>
<proteinExistence type="inferred from homology"/>
<organism evidence="11 12">
    <name type="scientific">Chloracidobacterium sp. N</name>
    <dbReference type="NCBI Taxonomy" id="2821540"/>
    <lineage>
        <taxon>Bacteria</taxon>
        <taxon>Pseudomonadati</taxon>
        <taxon>Acidobacteriota</taxon>
        <taxon>Terriglobia</taxon>
        <taxon>Terriglobales</taxon>
        <taxon>Acidobacteriaceae</taxon>
        <taxon>Chloracidobacterium</taxon>
        <taxon>Chloracidobacterium aggregatum</taxon>
    </lineage>
</organism>
<evidence type="ECO:0000256" key="4">
    <source>
        <dbReference type="ARBA" id="ARBA00022516"/>
    </source>
</evidence>
<keyword evidence="5 10" id="KW-0441">Lipid A biosynthesis</keyword>
<comment type="catalytic activity">
    <reaction evidence="9 10">
        <text>a lipid X + a UDP-2-N,3-O-bis[(3R)-3-hydroxyacyl]-alpha-D-glucosamine = a lipid A disaccharide + UDP + H(+)</text>
        <dbReference type="Rhea" id="RHEA:67828"/>
        <dbReference type="ChEBI" id="CHEBI:15378"/>
        <dbReference type="ChEBI" id="CHEBI:58223"/>
        <dbReference type="ChEBI" id="CHEBI:137748"/>
        <dbReference type="ChEBI" id="CHEBI:176338"/>
        <dbReference type="ChEBI" id="CHEBI:176343"/>
        <dbReference type="EC" id="2.4.1.182"/>
    </reaction>
</comment>
<reference evidence="11 12" key="1">
    <citation type="submission" date="2021-03" db="EMBL/GenBank/DDBJ databases">
        <title>Genomic and phenotypic characterization of Chloracidobacterium isolates provides evidence for multiple species.</title>
        <authorList>
            <person name="Saini M.K."/>
            <person name="Costas A.M.G."/>
            <person name="Tank M."/>
            <person name="Bryant D.A."/>
        </authorList>
    </citation>
    <scope>NUCLEOTIDE SEQUENCE [LARGE SCALE GENOMIC DNA]</scope>
    <source>
        <strain evidence="11 12">N</strain>
    </source>
</reference>
<keyword evidence="6 10" id="KW-0328">Glycosyltransferase</keyword>
<evidence type="ECO:0000313" key="11">
    <source>
        <dbReference type="EMBL" id="QUV94464.1"/>
    </source>
</evidence>
<evidence type="ECO:0000256" key="3">
    <source>
        <dbReference type="ARBA" id="ARBA00020902"/>
    </source>
</evidence>
<evidence type="ECO:0000256" key="1">
    <source>
        <dbReference type="ARBA" id="ARBA00002056"/>
    </source>
</evidence>
<comment type="pathway">
    <text evidence="10">Bacterial outer membrane biogenesis; LPS lipid A biosynthesis.</text>
</comment>
<comment type="function">
    <text evidence="1 10">Condensation of UDP-2,3-diacylglucosamine and 2,3-diacylglucosamine-1-phosphate to form lipid A disaccharide, a precursor of lipid A, a phosphorylated glycolipid that anchors the lipopolysaccharide to the outer membrane of the cell.</text>
</comment>
<dbReference type="RefSeq" id="WP_211422756.1">
    <property type="nucleotide sequence ID" value="NZ_CP072642.1"/>
</dbReference>
<dbReference type="PANTHER" id="PTHR30372">
    <property type="entry name" value="LIPID-A-DISACCHARIDE SYNTHASE"/>
    <property type="match status" value="1"/>
</dbReference>
<keyword evidence="8 10" id="KW-0443">Lipid metabolism</keyword>
<protein>
    <recommendedName>
        <fullName evidence="3 10">Lipid-A-disaccharide synthase</fullName>
        <ecNumber evidence="2 10">2.4.1.182</ecNumber>
    </recommendedName>
</protein>
<dbReference type="HAMAP" id="MF_00392">
    <property type="entry name" value="LpxB"/>
    <property type="match status" value="1"/>
</dbReference>
<dbReference type="Pfam" id="PF02684">
    <property type="entry name" value="LpxB"/>
    <property type="match status" value="1"/>
</dbReference>
<dbReference type="SUPFAM" id="SSF53756">
    <property type="entry name" value="UDP-Glycosyltransferase/glycogen phosphorylase"/>
    <property type="match status" value="1"/>
</dbReference>
<keyword evidence="12" id="KW-1185">Reference proteome</keyword>
<dbReference type="NCBIfam" id="TIGR00215">
    <property type="entry name" value="lpxB"/>
    <property type="match status" value="1"/>
</dbReference>